<comment type="caution">
    <text evidence="1">The sequence shown here is derived from an EMBL/GenBank/DDBJ whole genome shotgun (WGS) entry which is preliminary data.</text>
</comment>
<evidence type="ECO:0000313" key="1">
    <source>
        <dbReference type="EMBL" id="MFC4770136.1"/>
    </source>
</evidence>
<gene>
    <name evidence="1" type="ORF">ACFO8Q_22935</name>
</gene>
<keyword evidence="2" id="KW-1185">Reference proteome</keyword>
<proteinExistence type="predicted"/>
<accession>A0ABV9Q7S6</accession>
<sequence length="40" mass="4749">MIRNGEFYLIHEMRKLTKLKLMFRQVAVDVRLTTRKGLAA</sequence>
<dbReference type="Proteomes" id="UP001596002">
    <property type="component" value="Unassembled WGS sequence"/>
</dbReference>
<evidence type="ECO:0008006" key="3">
    <source>
        <dbReference type="Google" id="ProtNLM"/>
    </source>
</evidence>
<dbReference type="RefSeq" id="WP_380029425.1">
    <property type="nucleotide sequence ID" value="NZ_JBHSHC010000154.1"/>
</dbReference>
<name>A0ABV9Q7S6_9BACL</name>
<protein>
    <recommendedName>
        <fullName evidence="3">Transcriptional regulator</fullName>
    </recommendedName>
</protein>
<dbReference type="EMBL" id="JBHSHC010000154">
    <property type="protein sequence ID" value="MFC4770136.1"/>
    <property type="molecule type" value="Genomic_DNA"/>
</dbReference>
<reference evidence="2" key="1">
    <citation type="journal article" date="2019" name="Int. J. Syst. Evol. Microbiol.">
        <title>The Global Catalogue of Microorganisms (GCM) 10K type strain sequencing project: providing services to taxonomists for standard genome sequencing and annotation.</title>
        <authorList>
            <consortium name="The Broad Institute Genomics Platform"/>
            <consortium name="The Broad Institute Genome Sequencing Center for Infectious Disease"/>
            <person name="Wu L."/>
            <person name="Ma J."/>
        </authorList>
    </citation>
    <scope>NUCLEOTIDE SEQUENCE [LARGE SCALE GENOMIC DNA]</scope>
    <source>
        <strain evidence="2">WYCCWR 12678</strain>
    </source>
</reference>
<evidence type="ECO:0000313" key="2">
    <source>
        <dbReference type="Proteomes" id="UP001596002"/>
    </source>
</evidence>
<organism evidence="1 2">
    <name type="scientific">Effusibacillus consociatus</name>
    <dbReference type="NCBI Taxonomy" id="1117041"/>
    <lineage>
        <taxon>Bacteria</taxon>
        <taxon>Bacillati</taxon>
        <taxon>Bacillota</taxon>
        <taxon>Bacilli</taxon>
        <taxon>Bacillales</taxon>
        <taxon>Alicyclobacillaceae</taxon>
        <taxon>Effusibacillus</taxon>
    </lineage>
</organism>